<dbReference type="EMBL" id="KN847357">
    <property type="protein sequence ID" value="KIW36454.1"/>
    <property type="molecule type" value="Genomic_DNA"/>
</dbReference>
<dbReference type="GeneID" id="27363383"/>
<dbReference type="AlphaFoldDB" id="A0A0D2DL65"/>
<protein>
    <submittedName>
        <fullName evidence="2">Uncharacterized protein</fullName>
    </submittedName>
</protein>
<gene>
    <name evidence="2" type="ORF">PV06_11309</name>
</gene>
<dbReference type="RefSeq" id="XP_016256670.1">
    <property type="nucleotide sequence ID" value="XM_016412956.1"/>
</dbReference>
<evidence type="ECO:0000313" key="3">
    <source>
        <dbReference type="Proteomes" id="UP000053342"/>
    </source>
</evidence>
<organism evidence="2 3">
    <name type="scientific">Exophiala oligosperma</name>
    <dbReference type="NCBI Taxonomy" id="215243"/>
    <lineage>
        <taxon>Eukaryota</taxon>
        <taxon>Fungi</taxon>
        <taxon>Dikarya</taxon>
        <taxon>Ascomycota</taxon>
        <taxon>Pezizomycotina</taxon>
        <taxon>Eurotiomycetes</taxon>
        <taxon>Chaetothyriomycetidae</taxon>
        <taxon>Chaetothyriales</taxon>
        <taxon>Herpotrichiellaceae</taxon>
        <taxon>Exophiala</taxon>
    </lineage>
</organism>
<dbReference type="HOGENOM" id="CLU_1777450_0_0_1"/>
<dbReference type="VEuPathDB" id="FungiDB:PV06_11309"/>
<name>A0A0D2DL65_9EURO</name>
<reference evidence="2 3" key="1">
    <citation type="submission" date="2015-01" db="EMBL/GenBank/DDBJ databases">
        <title>The Genome Sequence of Exophiala oligosperma CBS72588.</title>
        <authorList>
            <consortium name="The Broad Institute Genomics Platform"/>
            <person name="Cuomo C."/>
            <person name="de Hoog S."/>
            <person name="Gorbushina A."/>
            <person name="Stielow B."/>
            <person name="Teixiera M."/>
            <person name="Abouelleil A."/>
            <person name="Chapman S.B."/>
            <person name="Priest M."/>
            <person name="Young S.K."/>
            <person name="Wortman J."/>
            <person name="Nusbaum C."/>
            <person name="Birren B."/>
        </authorList>
    </citation>
    <scope>NUCLEOTIDE SEQUENCE [LARGE SCALE GENOMIC DNA]</scope>
    <source>
        <strain evidence="2 3">CBS 72588</strain>
    </source>
</reference>
<evidence type="ECO:0000256" key="1">
    <source>
        <dbReference type="SAM" id="MobiDB-lite"/>
    </source>
</evidence>
<feature type="compositionally biased region" description="Basic and acidic residues" evidence="1">
    <location>
        <begin position="137"/>
        <end position="146"/>
    </location>
</feature>
<proteinExistence type="predicted"/>
<dbReference type="Proteomes" id="UP000053342">
    <property type="component" value="Unassembled WGS sequence"/>
</dbReference>
<feature type="region of interest" description="Disordered" evidence="1">
    <location>
        <begin position="120"/>
        <end position="146"/>
    </location>
</feature>
<keyword evidence="3" id="KW-1185">Reference proteome</keyword>
<evidence type="ECO:0000313" key="2">
    <source>
        <dbReference type="EMBL" id="KIW36454.1"/>
    </source>
</evidence>
<sequence>MANPTRLYQTVVGLSRHLVDQIDEKQILIDRAHTLQMQNSFMRRDKENMIRQNQNTLLETRRRERLLEGENQNLKGVLNKITSLASSLRTQLSSTDKAEVLEQILVETQNWCGTQSVRMETANREPHSESNSMEEDWALHEALNED</sequence>
<accession>A0A0D2DL65</accession>